<evidence type="ECO:0008006" key="3">
    <source>
        <dbReference type="Google" id="ProtNLM"/>
    </source>
</evidence>
<dbReference type="Proteomes" id="UP000019140">
    <property type="component" value="Unassembled WGS sequence"/>
</dbReference>
<comment type="caution">
    <text evidence="1">The sequence shown here is derived from an EMBL/GenBank/DDBJ whole genome shotgun (WGS) entry which is preliminary data.</text>
</comment>
<dbReference type="AlphaFoldDB" id="W4MC48"/>
<evidence type="ECO:0000313" key="1">
    <source>
        <dbReference type="EMBL" id="ETX07919.1"/>
    </source>
</evidence>
<dbReference type="Pfam" id="PF05534">
    <property type="entry name" value="HicB"/>
    <property type="match status" value="1"/>
</dbReference>
<dbReference type="InterPro" id="IPR008651">
    <property type="entry name" value="Uncharacterised_HicB"/>
</dbReference>
<accession>W4MC48</accession>
<dbReference type="InterPro" id="IPR010985">
    <property type="entry name" value="Ribbon_hlx_hlx"/>
</dbReference>
<evidence type="ECO:0000313" key="2">
    <source>
        <dbReference type="Proteomes" id="UP000019140"/>
    </source>
</evidence>
<dbReference type="HOGENOM" id="CLU_2144600_0_0_7"/>
<dbReference type="InterPro" id="IPR013321">
    <property type="entry name" value="Arc_rbn_hlx_hlx"/>
</dbReference>
<keyword evidence="2" id="KW-1185">Reference proteome</keyword>
<sequence>MARTMRRFTLRLPETLFQRLELLADSEGVSLNQYLIYSLTQHAARAYRVYPVPKDEIASQHAKYDELIEALGTVSDRDFDAILAEGEPVESDARLDSELVARIEAKISNAKKSFP</sequence>
<reference evidence="1 2" key="1">
    <citation type="journal article" date="2014" name="Nature">
        <title>An environmental bacterial taxon with a large and distinct metabolic repertoire.</title>
        <authorList>
            <person name="Wilson M.C."/>
            <person name="Mori T."/>
            <person name="Ruckert C."/>
            <person name="Uria A.R."/>
            <person name="Helf M.J."/>
            <person name="Takada K."/>
            <person name="Gernert C."/>
            <person name="Steffens U.A."/>
            <person name="Heycke N."/>
            <person name="Schmitt S."/>
            <person name="Rinke C."/>
            <person name="Helfrich E.J."/>
            <person name="Brachmann A.O."/>
            <person name="Gurgui C."/>
            <person name="Wakimoto T."/>
            <person name="Kracht M."/>
            <person name="Crusemann M."/>
            <person name="Hentschel U."/>
            <person name="Abe I."/>
            <person name="Matsunaga S."/>
            <person name="Kalinowski J."/>
            <person name="Takeyama H."/>
            <person name="Piel J."/>
        </authorList>
    </citation>
    <scope>NUCLEOTIDE SEQUENCE [LARGE SCALE GENOMIC DNA]</scope>
    <source>
        <strain evidence="2">TSY2</strain>
    </source>
</reference>
<name>W4MC48_9BACT</name>
<organism evidence="1 2">
    <name type="scientific">Candidatus Entotheonella gemina</name>
    <dbReference type="NCBI Taxonomy" id="1429439"/>
    <lineage>
        <taxon>Bacteria</taxon>
        <taxon>Pseudomonadati</taxon>
        <taxon>Nitrospinota/Tectimicrobiota group</taxon>
        <taxon>Candidatus Tectimicrobiota</taxon>
        <taxon>Candidatus Entotheonellia</taxon>
        <taxon>Candidatus Entotheonellales</taxon>
        <taxon>Candidatus Entotheonellaceae</taxon>
        <taxon>Candidatus Entotheonella</taxon>
    </lineage>
</organism>
<dbReference type="SUPFAM" id="SSF47598">
    <property type="entry name" value="Ribbon-helix-helix"/>
    <property type="match status" value="1"/>
</dbReference>
<dbReference type="EMBL" id="AZHX01000340">
    <property type="protein sequence ID" value="ETX07919.1"/>
    <property type="molecule type" value="Genomic_DNA"/>
</dbReference>
<dbReference type="Gene3D" id="1.10.1220.10">
    <property type="entry name" value="Met repressor-like"/>
    <property type="match status" value="1"/>
</dbReference>
<protein>
    <recommendedName>
        <fullName evidence="3">Toxin-antitoxin system HicB family antitoxin</fullName>
    </recommendedName>
</protein>
<dbReference type="GO" id="GO:0006355">
    <property type="term" value="P:regulation of DNA-templated transcription"/>
    <property type="evidence" value="ECO:0007669"/>
    <property type="project" value="InterPro"/>
</dbReference>
<proteinExistence type="predicted"/>
<gene>
    <name evidence="1" type="ORF">ETSY2_08405</name>
</gene>